<comment type="similarity">
    <text evidence="1 2">Belongs to the outer membrane factor (OMF) (TC 1.B.17) family.</text>
</comment>
<comment type="subcellular location">
    <subcellularLocation>
        <location evidence="2">Cell membrane</location>
        <topology evidence="2">Lipid-anchor</topology>
    </subcellularLocation>
</comment>
<dbReference type="EMBL" id="CP036291">
    <property type="protein sequence ID" value="QDU89737.1"/>
    <property type="molecule type" value="Genomic_DNA"/>
</dbReference>
<dbReference type="NCBIfam" id="TIGR01845">
    <property type="entry name" value="outer_NodT"/>
    <property type="match status" value="1"/>
</dbReference>
<gene>
    <name evidence="4" type="primary">oprM_3</name>
    <name evidence="4" type="ORF">Pla175_31320</name>
</gene>
<reference evidence="4 5" key="1">
    <citation type="submission" date="2019-02" db="EMBL/GenBank/DDBJ databases">
        <title>Deep-cultivation of Planctomycetes and their phenomic and genomic characterization uncovers novel biology.</title>
        <authorList>
            <person name="Wiegand S."/>
            <person name="Jogler M."/>
            <person name="Boedeker C."/>
            <person name="Pinto D."/>
            <person name="Vollmers J."/>
            <person name="Rivas-Marin E."/>
            <person name="Kohn T."/>
            <person name="Peeters S.H."/>
            <person name="Heuer A."/>
            <person name="Rast P."/>
            <person name="Oberbeckmann S."/>
            <person name="Bunk B."/>
            <person name="Jeske O."/>
            <person name="Meyerdierks A."/>
            <person name="Storesund J.E."/>
            <person name="Kallscheuer N."/>
            <person name="Luecker S."/>
            <person name="Lage O.M."/>
            <person name="Pohl T."/>
            <person name="Merkel B.J."/>
            <person name="Hornburger P."/>
            <person name="Mueller R.-W."/>
            <person name="Bruemmer F."/>
            <person name="Labrenz M."/>
            <person name="Spormann A.M."/>
            <person name="Op den Camp H."/>
            <person name="Overmann J."/>
            <person name="Amann R."/>
            <person name="Jetten M.S.M."/>
            <person name="Mascher T."/>
            <person name="Medema M.H."/>
            <person name="Devos D.P."/>
            <person name="Kaster A.-K."/>
            <person name="Ovreas L."/>
            <person name="Rohde M."/>
            <person name="Galperin M.Y."/>
            <person name="Jogler C."/>
        </authorList>
    </citation>
    <scope>NUCLEOTIDE SEQUENCE [LARGE SCALE GENOMIC DNA]</scope>
    <source>
        <strain evidence="4 5">Pla175</strain>
    </source>
</reference>
<dbReference type="SUPFAM" id="SSF56954">
    <property type="entry name" value="Outer membrane efflux proteins (OEP)"/>
    <property type="match status" value="1"/>
</dbReference>
<dbReference type="Proteomes" id="UP000317429">
    <property type="component" value="Chromosome"/>
</dbReference>
<evidence type="ECO:0000313" key="4">
    <source>
        <dbReference type="EMBL" id="QDU89737.1"/>
    </source>
</evidence>
<dbReference type="InterPro" id="IPR003423">
    <property type="entry name" value="OMP_efflux"/>
</dbReference>
<dbReference type="Pfam" id="PF02321">
    <property type="entry name" value="OEP"/>
    <property type="match status" value="2"/>
</dbReference>
<keyword evidence="2" id="KW-0564">Palmitate</keyword>
<feature type="compositionally biased region" description="Low complexity" evidence="3">
    <location>
        <begin position="502"/>
        <end position="524"/>
    </location>
</feature>
<dbReference type="InterPro" id="IPR010131">
    <property type="entry name" value="MdtP/NodT-like"/>
</dbReference>
<accession>A0A518DE40</accession>
<keyword evidence="2" id="KW-0812">Transmembrane</keyword>
<dbReference type="KEGG" id="pnd:Pla175_31320"/>
<dbReference type="GO" id="GO:0005886">
    <property type="term" value="C:plasma membrane"/>
    <property type="evidence" value="ECO:0007669"/>
    <property type="project" value="UniProtKB-SubCell"/>
</dbReference>
<evidence type="ECO:0000256" key="1">
    <source>
        <dbReference type="ARBA" id="ARBA00007613"/>
    </source>
</evidence>
<feature type="region of interest" description="Disordered" evidence="3">
    <location>
        <begin position="495"/>
        <end position="533"/>
    </location>
</feature>
<dbReference type="GO" id="GO:0015562">
    <property type="term" value="F:efflux transmembrane transporter activity"/>
    <property type="evidence" value="ECO:0007669"/>
    <property type="project" value="InterPro"/>
</dbReference>
<keyword evidence="5" id="KW-1185">Reference proteome</keyword>
<dbReference type="Gene3D" id="2.20.200.10">
    <property type="entry name" value="Outer membrane efflux proteins (OEP)"/>
    <property type="match status" value="1"/>
</dbReference>
<dbReference type="AlphaFoldDB" id="A0A518DE40"/>
<sequence>MSFQNPLSDRLGAGPWRRGVCGVCLAIALAAAGCTGPREWIANGFKVGPNYCPPGVAVSENWIDADDKRILDQPADLVAWWAQFEDPVLNELVATAYDQNLTLREAGARILEARMLRQVAVGNLFPQTQTMSGEYSRNKSPGDGPGTYFSNWNGSFAFAWELDFWGRYRRAVAVADADLDASVFDYGDVVVTLIADVAATYVDIRTQQTQLALVRENVANQRETYELTERRFLAGDANDVDVQQAKSSLAQTESLVPQLEISVRLSQNQLCLLLGMPIEDILPLLGEGEIPEVSTEIAVGIPAVVLLRRPDVRRAERNLAAQSELIGIAASELYPHISITGNAGVTAARLGDLFTPEASFASIGPSFRWNILNYGRITGNIGVQEARFQQLLASYRQTVLVANFEAENAIKQFLGLQEVLKFRLQAAEAADRTNELINNLLEEGDADINRVFTVQNFKTQQEVAAALAKGQVAQSTISIYRALGGGWPSPYLGQADIGPVRPAETPETVEAPAEELPSPEAPLAQPDALSALD</sequence>
<keyword evidence="2" id="KW-0449">Lipoprotein</keyword>
<dbReference type="OrthoDB" id="9783163at2"/>
<proteinExistence type="inferred from homology"/>
<dbReference type="PANTHER" id="PTHR30203">
    <property type="entry name" value="OUTER MEMBRANE CATION EFFLUX PROTEIN"/>
    <property type="match status" value="1"/>
</dbReference>
<evidence type="ECO:0000256" key="2">
    <source>
        <dbReference type="RuleBase" id="RU362097"/>
    </source>
</evidence>
<dbReference type="Gene3D" id="1.20.1600.10">
    <property type="entry name" value="Outer membrane efflux proteins (OEP)"/>
    <property type="match status" value="1"/>
</dbReference>
<dbReference type="RefSeq" id="WP_145286840.1">
    <property type="nucleotide sequence ID" value="NZ_CP036291.1"/>
</dbReference>
<keyword evidence="2" id="KW-0472">Membrane</keyword>
<protein>
    <submittedName>
        <fullName evidence="4">Outer membrane protein OprM</fullName>
    </submittedName>
</protein>
<evidence type="ECO:0000256" key="3">
    <source>
        <dbReference type="SAM" id="MobiDB-lite"/>
    </source>
</evidence>
<organism evidence="4 5">
    <name type="scientific">Pirellulimonas nuda</name>
    <dbReference type="NCBI Taxonomy" id="2528009"/>
    <lineage>
        <taxon>Bacteria</taxon>
        <taxon>Pseudomonadati</taxon>
        <taxon>Planctomycetota</taxon>
        <taxon>Planctomycetia</taxon>
        <taxon>Pirellulales</taxon>
        <taxon>Lacipirellulaceae</taxon>
        <taxon>Pirellulimonas</taxon>
    </lineage>
</organism>
<name>A0A518DE40_9BACT</name>
<evidence type="ECO:0000313" key="5">
    <source>
        <dbReference type="Proteomes" id="UP000317429"/>
    </source>
</evidence>
<keyword evidence="2" id="KW-1134">Transmembrane beta strand</keyword>